<sequence length="162" mass="18109">MGAHLCSFRRSGVGRPFTPPSSAHGYAMCRRRRPQRRWREEREGRREIEACIEKKEMKKEYMSLEELLLASPGAPSERAFGNGGHGGFKRKVHPTRMSQCSSFCQRSGVVSESVAEDHENICRPQTGKLRKKVSFRLPEVSDVILIYSPEGDAAADSGIVAS</sequence>
<keyword evidence="2" id="KW-1185">Reference proteome</keyword>
<dbReference type="EMBL" id="JAGKQH010000013">
    <property type="protein sequence ID" value="KAG6583758.1"/>
    <property type="molecule type" value="Genomic_DNA"/>
</dbReference>
<proteinExistence type="predicted"/>
<gene>
    <name evidence="1" type="ORF">SDJN03_19690</name>
</gene>
<organism evidence="1 2">
    <name type="scientific">Cucurbita argyrosperma subsp. sororia</name>
    <dbReference type="NCBI Taxonomy" id="37648"/>
    <lineage>
        <taxon>Eukaryota</taxon>
        <taxon>Viridiplantae</taxon>
        <taxon>Streptophyta</taxon>
        <taxon>Embryophyta</taxon>
        <taxon>Tracheophyta</taxon>
        <taxon>Spermatophyta</taxon>
        <taxon>Magnoliopsida</taxon>
        <taxon>eudicotyledons</taxon>
        <taxon>Gunneridae</taxon>
        <taxon>Pentapetalae</taxon>
        <taxon>rosids</taxon>
        <taxon>fabids</taxon>
        <taxon>Cucurbitales</taxon>
        <taxon>Cucurbitaceae</taxon>
        <taxon>Cucurbiteae</taxon>
        <taxon>Cucurbita</taxon>
    </lineage>
</organism>
<dbReference type="Proteomes" id="UP000685013">
    <property type="component" value="Chromosome 13"/>
</dbReference>
<feature type="non-terminal residue" evidence="1">
    <location>
        <position position="1"/>
    </location>
</feature>
<name>A0AAV6MMI3_9ROSI</name>
<evidence type="ECO:0000313" key="2">
    <source>
        <dbReference type="Proteomes" id="UP000685013"/>
    </source>
</evidence>
<reference evidence="1 2" key="1">
    <citation type="journal article" date="2021" name="Hortic Res">
        <title>The domestication of Cucurbita argyrosperma as revealed by the genome of its wild relative.</title>
        <authorList>
            <person name="Barrera-Redondo J."/>
            <person name="Sanchez-de la Vega G."/>
            <person name="Aguirre-Liguori J.A."/>
            <person name="Castellanos-Morales G."/>
            <person name="Gutierrez-Guerrero Y.T."/>
            <person name="Aguirre-Dugua X."/>
            <person name="Aguirre-Planter E."/>
            <person name="Tenaillon M.I."/>
            <person name="Lira-Saade R."/>
            <person name="Eguiarte L.E."/>
        </authorList>
    </citation>
    <scope>NUCLEOTIDE SEQUENCE [LARGE SCALE GENOMIC DNA]</scope>
    <source>
        <strain evidence="1">JBR-2021</strain>
    </source>
</reference>
<comment type="caution">
    <text evidence="1">The sequence shown here is derived from an EMBL/GenBank/DDBJ whole genome shotgun (WGS) entry which is preliminary data.</text>
</comment>
<dbReference type="AlphaFoldDB" id="A0AAV6MMI3"/>
<evidence type="ECO:0000313" key="1">
    <source>
        <dbReference type="EMBL" id="KAG6583758.1"/>
    </source>
</evidence>
<accession>A0AAV6MMI3</accession>
<protein>
    <submittedName>
        <fullName evidence="1">Uncharacterized protein</fullName>
    </submittedName>
</protein>